<proteinExistence type="predicted"/>
<name>A0A1C2J217_ACITH</name>
<organism evidence="1 2">
    <name type="scientific">Acidithiobacillus thiooxidans</name>
    <name type="common">Thiobacillus thiooxidans</name>
    <dbReference type="NCBI Taxonomy" id="930"/>
    <lineage>
        <taxon>Bacteria</taxon>
        <taxon>Pseudomonadati</taxon>
        <taxon>Pseudomonadota</taxon>
        <taxon>Acidithiobacillia</taxon>
        <taxon>Acidithiobacillales</taxon>
        <taxon>Acidithiobacillaceae</taxon>
        <taxon>Acidithiobacillus</taxon>
    </lineage>
</organism>
<dbReference type="Proteomes" id="UP000094893">
    <property type="component" value="Unassembled WGS sequence"/>
</dbReference>
<accession>A0A1C2J217</accession>
<reference evidence="1 2" key="1">
    <citation type="journal article" date="2016" name="Int. J. Mol. Sci.">
        <title>Comparative genomics of the extreme acidophile Acidithiobacillus thiooxidans reveals intraspecific divergence and niche adaptation.</title>
        <authorList>
            <person name="Zhang X."/>
            <person name="Feng X."/>
            <person name="Tao J."/>
            <person name="Ma L."/>
            <person name="Xiao Y."/>
            <person name="Liang Y."/>
            <person name="Liu X."/>
            <person name="Yin H."/>
        </authorList>
    </citation>
    <scope>NUCLEOTIDE SEQUENCE [LARGE SCALE GENOMIC DNA]</scope>
    <source>
        <strain evidence="1 2">A02</strain>
    </source>
</reference>
<dbReference type="RefSeq" id="WP_024892468.1">
    <property type="nucleotide sequence ID" value="NZ_LWRZ01000428.1"/>
</dbReference>
<comment type="caution">
    <text evidence="1">The sequence shown here is derived from an EMBL/GenBank/DDBJ whole genome shotgun (WGS) entry which is preliminary data.</text>
</comment>
<evidence type="ECO:0000313" key="2">
    <source>
        <dbReference type="Proteomes" id="UP000094893"/>
    </source>
</evidence>
<gene>
    <name evidence="1" type="ORF">A6P07_17830</name>
</gene>
<dbReference type="AlphaFoldDB" id="A0A1C2J217"/>
<dbReference type="EMBL" id="LWSA01000290">
    <property type="protein sequence ID" value="OCX68618.1"/>
    <property type="molecule type" value="Genomic_DNA"/>
</dbReference>
<evidence type="ECO:0000313" key="1">
    <source>
        <dbReference type="EMBL" id="OCX68618.1"/>
    </source>
</evidence>
<sequence>MELKEGHFYQRGDGEITGSLVLTKDLDGAAMQILAKGFPFYDPKFKRSYAKNGKFTEYQVDLEMDLVAEFIPLPDLTATNDSSRTVWA</sequence>
<protein>
    <submittedName>
        <fullName evidence="1">Uncharacterized protein</fullName>
    </submittedName>
</protein>